<keyword evidence="2" id="KW-1133">Transmembrane helix</keyword>
<comment type="caution">
    <text evidence="4">The sequence shown here is derived from an EMBL/GenBank/DDBJ whole genome shotgun (WGS) entry which is preliminary data.</text>
</comment>
<protein>
    <recommendedName>
        <fullName evidence="6">WW domain-containing protein</fullName>
    </recommendedName>
</protein>
<keyword evidence="2" id="KW-0472">Membrane</keyword>
<accession>A0AAD7N2C6</accession>
<dbReference type="Proteomes" id="UP001215280">
    <property type="component" value="Unassembled WGS sequence"/>
</dbReference>
<feature type="transmembrane region" description="Helical" evidence="2">
    <location>
        <begin position="578"/>
        <end position="598"/>
    </location>
</feature>
<feature type="transmembrane region" description="Helical" evidence="2">
    <location>
        <begin position="527"/>
        <end position="547"/>
    </location>
</feature>
<proteinExistence type="predicted"/>
<evidence type="ECO:0000256" key="2">
    <source>
        <dbReference type="SAM" id="Phobius"/>
    </source>
</evidence>
<feature type="transmembrane region" description="Helical" evidence="2">
    <location>
        <begin position="610"/>
        <end position="632"/>
    </location>
</feature>
<evidence type="ECO:0000313" key="4">
    <source>
        <dbReference type="EMBL" id="KAJ7741402.1"/>
    </source>
</evidence>
<keyword evidence="5" id="KW-1185">Reference proteome</keyword>
<evidence type="ECO:0008006" key="6">
    <source>
        <dbReference type="Google" id="ProtNLM"/>
    </source>
</evidence>
<sequence>MSAIHWLLVVLRRLGSSLARISIRALLRSFSVVYRATKRFSSDTTTKKENHRVCDESPPAILSPLDSRTTPASSVDCISASLMPHRIYGPSASRSSQDIGALPIQESYLLHNPSVQDLHSRPPSPNVSISIEPSEGDIADLPLSSRAQSTHSAATHSSEIVATTPFLNEVDSSLYPGTPEVVRNRRYDKQVLIPNEPTRYTIDALTTSPFPLQLPEGWTPCTHPEGAQFYFHGERQIYTDSNILDDEIFDVIAKAIDTIDDFKRAHNILLEPSVDLVLDAYPEWGCQYYFVNNQTRWIFWMDNAESDILPITSELHGIKSASSMHTRHELEAQYWQHCHLFPRPSDLTHEKIEEFRDHVICSLEDRIISPTSTVPWTTEQLTYMLHLADGFSRLVGSKSTRSTSSLSRLMHSFVRERVYNFHGEPHARLDSKQSVYSTIQKRTKLIAFLNPLFFYTPDPHLVGLQTIFRDGLIRYRNWSEFILRLSQEWQELTNYGIFVLNASVSFLSIQSVDQGGNVAFKRSPAQIAGYLSISASAGSIILALLLLKKTRHRDRENPAEAASFIASQIHPTLGLEKLAILYSLPYALFIWSMLLFLLALSFMCFQHSDVITHVLVGLLCVVVGVLTVWCILNSLEGSVWGWLEWPTNTADPTDAEEFELKPIGEESASAPSRPRWPWSRIVFRKDSDQHVV</sequence>
<dbReference type="EMBL" id="JARJLG010000123">
    <property type="protein sequence ID" value="KAJ7741402.1"/>
    <property type="molecule type" value="Genomic_DNA"/>
</dbReference>
<evidence type="ECO:0000256" key="3">
    <source>
        <dbReference type="SAM" id="SignalP"/>
    </source>
</evidence>
<reference evidence="4" key="1">
    <citation type="submission" date="2023-03" db="EMBL/GenBank/DDBJ databases">
        <title>Massive genome expansion in bonnet fungi (Mycena s.s.) driven by repeated elements and novel gene families across ecological guilds.</title>
        <authorList>
            <consortium name="Lawrence Berkeley National Laboratory"/>
            <person name="Harder C.B."/>
            <person name="Miyauchi S."/>
            <person name="Viragh M."/>
            <person name="Kuo A."/>
            <person name="Thoen E."/>
            <person name="Andreopoulos B."/>
            <person name="Lu D."/>
            <person name="Skrede I."/>
            <person name="Drula E."/>
            <person name="Henrissat B."/>
            <person name="Morin E."/>
            <person name="Kohler A."/>
            <person name="Barry K."/>
            <person name="LaButti K."/>
            <person name="Morin E."/>
            <person name="Salamov A."/>
            <person name="Lipzen A."/>
            <person name="Mereny Z."/>
            <person name="Hegedus B."/>
            <person name="Baldrian P."/>
            <person name="Stursova M."/>
            <person name="Weitz H."/>
            <person name="Taylor A."/>
            <person name="Grigoriev I.V."/>
            <person name="Nagy L.G."/>
            <person name="Martin F."/>
            <person name="Kauserud H."/>
        </authorList>
    </citation>
    <scope>NUCLEOTIDE SEQUENCE</scope>
    <source>
        <strain evidence="4">CBHHK188m</strain>
    </source>
</reference>
<feature type="signal peptide" evidence="3">
    <location>
        <begin position="1"/>
        <end position="19"/>
    </location>
</feature>
<dbReference type="AlphaFoldDB" id="A0AAD7N2C6"/>
<keyword evidence="3" id="KW-0732">Signal</keyword>
<name>A0AAD7N2C6_9AGAR</name>
<feature type="region of interest" description="Disordered" evidence="1">
    <location>
        <begin position="47"/>
        <end position="68"/>
    </location>
</feature>
<evidence type="ECO:0000256" key="1">
    <source>
        <dbReference type="SAM" id="MobiDB-lite"/>
    </source>
</evidence>
<keyword evidence="2" id="KW-0812">Transmembrane</keyword>
<organism evidence="4 5">
    <name type="scientific">Mycena maculata</name>
    <dbReference type="NCBI Taxonomy" id="230809"/>
    <lineage>
        <taxon>Eukaryota</taxon>
        <taxon>Fungi</taxon>
        <taxon>Dikarya</taxon>
        <taxon>Basidiomycota</taxon>
        <taxon>Agaricomycotina</taxon>
        <taxon>Agaricomycetes</taxon>
        <taxon>Agaricomycetidae</taxon>
        <taxon>Agaricales</taxon>
        <taxon>Marasmiineae</taxon>
        <taxon>Mycenaceae</taxon>
        <taxon>Mycena</taxon>
    </lineage>
</organism>
<gene>
    <name evidence="4" type="ORF">DFH07DRAFT_837908</name>
</gene>
<feature type="chain" id="PRO_5041914737" description="WW domain-containing protein" evidence="3">
    <location>
        <begin position="20"/>
        <end position="692"/>
    </location>
</feature>
<evidence type="ECO:0000313" key="5">
    <source>
        <dbReference type="Proteomes" id="UP001215280"/>
    </source>
</evidence>